<dbReference type="GO" id="GO:0005524">
    <property type="term" value="F:ATP binding"/>
    <property type="evidence" value="ECO:0007669"/>
    <property type="project" value="UniProtKB-UniRule"/>
</dbReference>
<dbReference type="FunFam" id="3.40.1160.10:FF:000047">
    <property type="entry name" value="Acetylglutamate kinase"/>
    <property type="match status" value="1"/>
</dbReference>
<sequence length="250" mass="26408">MENTIVIKLGGVASDNLTEGFFRQITEWQAANKKIVLVHGGGHYITKMMEALAIPVETKNGLRVTNKATLEVTKMVLIGQVQPAITTAFQKRNISVIGLNASDTGLLEADRLSDTDLGLVGKITKVKTNLIEQLLSENIITVIAPLGINSEHDWLNVNADTAACEVASALHAEALYLLTDVPGVKNGSEIIGEIATAEIEKLQSTGVIKGGMIPKLASAAFAAENGVGQVIITDSLNNSGTKIKNKVAIG</sequence>
<dbReference type="Pfam" id="PF00696">
    <property type="entry name" value="AA_kinase"/>
    <property type="match status" value="1"/>
</dbReference>
<keyword evidence="6 10" id="KW-0547">Nucleotide-binding</keyword>
<evidence type="ECO:0000313" key="16">
    <source>
        <dbReference type="Proteomes" id="UP000269407"/>
    </source>
</evidence>
<dbReference type="PANTHER" id="PTHR23342">
    <property type="entry name" value="N-ACETYLGLUTAMATE SYNTHASE"/>
    <property type="match status" value="1"/>
</dbReference>
<comment type="function">
    <text evidence="10">Catalyzes the ATP-dependent phosphorylation of N-acetyl-L-glutamate.</text>
</comment>
<keyword evidence="8 10" id="KW-0067">ATP-binding</keyword>
<dbReference type="CDD" id="cd04238">
    <property type="entry name" value="AAK_NAGK-like"/>
    <property type="match status" value="1"/>
</dbReference>
<evidence type="ECO:0000256" key="3">
    <source>
        <dbReference type="ARBA" id="ARBA00022571"/>
    </source>
</evidence>
<keyword evidence="3 10" id="KW-0055">Arginine biosynthesis</keyword>
<gene>
    <name evidence="10 14" type="primary">argB</name>
    <name evidence="15" type="ORF">DOV25_13130</name>
    <name evidence="12" type="ORF">E1X78_04245</name>
    <name evidence="13" type="ORF">FPL45_02370</name>
    <name evidence="14" type="ORF">GYO01_12745</name>
</gene>
<comment type="subcellular location">
    <subcellularLocation>
        <location evidence="10">Cytoplasm</location>
    </subcellularLocation>
</comment>
<evidence type="ECO:0000313" key="17">
    <source>
        <dbReference type="Proteomes" id="UP000332711"/>
    </source>
</evidence>
<comment type="catalytic activity">
    <reaction evidence="9 10">
        <text>N-acetyl-L-glutamate + ATP = N-acetyl-L-glutamyl 5-phosphate + ADP</text>
        <dbReference type="Rhea" id="RHEA:14629"/>
        <dbReference type="ChEBI" id="CHEBI:30616"/>
        <dbReference type="ChEBI" id="CHEBI:44337"/>
        <dbReference type="ChEBI" id="CHEBI:57936"/>
        <dbReference type="ChEBI" id="CHEBI:456216"/>
        <dbReference type="EC" id="2.7.2.8"/>
    </reaction>
</comment>
<evidence type="ECO:0000256" key="5">
    <source>
        <dbReference type="ARBA" id="ARBA00022679"/>
    </source>
</evidence>
<evidence type="ECO:0000259" key="11">
    <source>
        <dbReference type="Pfam" id="PF00696"/>
    </source>
</evidence>
<dbReference type="HAMAP" id="MF_00082">
    <property type="entry name" value="ArgB"/>
    <property type="match status" value="1"/>
</dbReference>
<dbReference type="InterPro" id="IPR036393">
    <property type="entry name" value="AceGlu_kinase-like_sf"/>
</dbReference>
<evidence type="ECO:0000256" key="4">
    <source>
        <dbReference type="ARBA" id="ARBA00022605"/>
    </source>
</evidence>
<comment type="similarity">
    <text evidence="10">Belongs to the acetylglutamate kinase family. ArgB subfamily.</text>
</comment>
<evidence type="ECO:0000313" key="12">
    <source>
        <dbReference type="EMBL" id="EAE5603307.1"/>
    </source>
</evidence>
<accession>A0A3T2FEY5</accession>
<protein>
    <recommendedName>
        <fullName evidence="10">Acetylglutamate kinase</fullName>
        <ecNumber evidence="10">2.7.2.8</ecNumber>
    </recommendedName>
    <alternativeName>
        <fullName evidence="10">N-acetyl-L-glutamate 5-phosphotransferase</fullName>
    </alternativeName>
    <alternativeName>
        <fullName evidence="10">NAG kinase</fullName>
        <shortName evidence="10">NAGK</shortName>
    </alternativeName>
</protein>
<evidence type="ECO:0000256" key="2">
    <source>
        <dbReference type="ARBA" id="ARBA00022490"/>
    </source>
</evidence>
<comment type="caution">
    <text evidence="14">The sequence shown here is derived from an EMBL/GenBank/DDBJ whole genome shotgun (WGS) entry which is preliminary data.</text>
</comment>
<dbReference type="PANTHER" id="PTHR23342:SF0">
    <property type="entry name" value="N-ACETYLGLUTAMATE SYNTHASE, MITOCHONDRIAL"/>
    <property type="match status" value="1"/>
</dbReference>
<evidence type="ECO:0000256" key="9">
    <source>
        <dbReference type="ARBA" id="ARBA00048141"/>
    </source>
</evidence>
<dbReference type="Gene3D" id="3.40.1160.10">
    <property type="entry name" value="Acetylglutamate kinase-like"/>
    <property type="match status" value="1"/>
</dbReference>
<dbReference type="EMBL" id="AAASTI010000002">
    <property type="protein sequence ID" value="EAE5603307.1"/>
    <property type="molecule type" value="Genomic_DNA"/>
</dbReference>
<evidence type="ECO:0000256" key="7">
    <source>
        <dbReference type="ARBA" id="ARBA00022777"/>
    </source>
</evidence>
<dbReference type="SMR" id="A0A3T2FEY5"/>
<keyword evidence="2 10" id="KW-0963">Cytoplasm</keyword>
<dbReference type="EMBL" id="AAISWI010000002">
    <property type="protein sequence ID" value="ECH7210178.1"/>
    <property type="molecule type" value="Genomic_DNA"/>
</dbReference>
<evidence type="ECO:0000313" key="19">
    <source>
        <dbReference type="Proteomes" id="UP000845014"/>
    </source>
</evidence>
<evidence type="ECO:0000313" key="13">
    <source>
        <dbReference type="EMBL" id="ECH7210178.1"/>
    </source>
</evidence>
<reference evidence="14 19" key="1">
    <citation type="journal article" date="2018" name="Genome Biol.">
        <title>SKESA: strategic k-mer extension for scrupulous assemblies.</title>
        <authorList>
            <person name="Souvorov A."/>
            <person name="Agarwala R."/>
            <person name="Lipman D.J."/>
        </authorList>
    </citation>
    <scope>NUCLEOTIDE SEQUENCE [LARGE SCALE GENOMIC DNA]</scope>
    <source>
        <strain evidence="14 19">CFIAFB20160079</strain>
    </source>
</reference>
<feature type="binding site" evidence="10">
    <location>
        <position position="63"/>
    </location>
    <ligand>
        <name>substrate</name>
    </ligand>
</feature>
<dbReference type="InterPro" id="IPR001048">
    <property type="entry name" value="Asp/Glu/Uridylate_kinase"/>
</dbReference>
<reference evidence="14" key="4">
    <citation type="submission" date="2020-01" db="EMBL/GenBank/DDBJ databases">
        <authorList>
            <consortium name="NCBI Pathogen Detection Project"/>
        </authorList>
    </citation>
    <scope>NUCLEOTIDE SEQUENCE</scope>
    <source>
        <strain evidence="14">CFIAFB20160079</strain>
    </source>
</reference>
<name>A0A3T2FEY5_LISMN</name>
<evidence type="ECO:0000256" key="8">
    <source>
        <dbReference type="ARBA" id="ARBA00022840"/>
    </source>
</evidence>
<proteinExistence type="inferred from homology"/>
<keyword evidence="4 10" id="KW-0028">Amino-acid biosynthesis</keyword>
<dbReference type="Proteomes" id="UP000845014">
    <property type="component" value="Unassembled WGS sequence"/>
</dbReference>
<dbReference type="InterPro" id="IPR037528">
    <property type="entry name" value="ArgB"/>
</dbReference>
<evidence type="ECO:0000313" key="18">
    <source>
        <dbReference type="Proteomes" id="UP000352246"/>
    </source>
</evidence>
<dbReference type="AlphaFoldDB" id="A0A3T2FEY5"/>
<dbReference type="Proteomes" id="UP000352246">
    <property type="component" value="Unassembled WGS sequence"/>
</dbReference>
<dbReference type="EC" id="2.7.2.8" evidence="10"/>
<dbReference type="NCBIfam" id="TIGR00761">
    <property type="entry name" value="argB"/>
    <property type="match status" value="1"/>
</dbReference>
<feature type="domain" description="Aspartate/glutamate/uridylate kinase" evidence="11">
    <location>
        <begin position="3"/>
        <end position="234"/>
    </location>
</feature>
<comment type="pathway">
    <text evidence="1 10">Amino-acid biosynthesis; L-arginine biosynthesis; N(2)-acetyl-L-ornithine from L-glutamate: step 2/4.</text>
</comment>
<evidence type="ECO:0000313" key="14">
    <source>
        <dbReference type="EMBL" id="HAB7364978.1"/>
    </source>
</evidence>
<dbReference type="InterPro" id="IPR004662">
    <property type="entry name" value="AcgluKinase_fam"/>
</dbReference>
<dbReference type="EMBL" id="RCRQ01000007">
    <property type="protein sequence ID" value="MCO39387.1"/>
    <property type="molecule type" value="Genomic_DNA"/>
</dbReference>
<dbReference type="EMBL" id="DAAHUJ010000007">
    <property type="protein sequence ID" value="HAB7364978.1"/>
    <property type="molecule type" value="Genomic_DNA"/>
</dbReference>
<evidence type="ECO:0000256" key="10">
    <source>
        <dbReference type="HAMAP-Rule" id="MF_00082"/>
    </source>
</evidence>
<dbReference type="PIRSF" id="PIRSF000728">
    <property type="entry name" value="NAGK"/>
    <property type="match status" value="1"/>
</dbReference>
<keyword evidence="5 10" id="KW-0808">Transferase</keyword>
<feature type="binding site" evidence="10">
    <location>
        <begin position="41"/>
        <end position="42"/>
    </location>
    <ligand>
        <name>substrate</name>
    </ligand>
</feature>
<dbReference type="GO" id="GO:0042450">
    <property type="term" value="P:L-arginine biosynthetic process via ornithine"/>
    <property type="evidence" value="ECO:0007669"/>
    <property type="project" value="UniProtKB-UniRule"/>
</dbReference>
<dbReference type="RefSeq" id="WP_010989753.1">
    <property type="nucleotide sequence ID" value="NC_021837.1"/>
</dbReference>
<keyword evidence="7 10" id="KW-0418">Kinase</keyword>
<reference evidence="15 16" key="2">
    <citation type="submission" date="2018-07" db="EMBL/GenBank/DDBJ databases">
        <authorList>
            <consortium name="GenomeTrakr: Next Generation Sequencing Network for Food Pathogen Tracability"/>
        </authorList>
    </citation>
    <scope>NUCLEOTIDE SEQUENCE [LARGE SCALE GENOMIC DNA]</scope>
    <source>
        <strain evidence="15 16">FDA00013213</strain>
        <strain evidence="13 18">FDA00014472</strain>
    </source>
</reference>
<evidence type="ECO:0000256" key="1">
    <source>
        <dbReference type="ARBA" id="ARBA00004828"/>
    </source>
</evidence>
<feature type="site" description="Transition state stabilizer" evidence="10">
    <location>
        <position position="215"/>
    </location>
</feature>
<dbReference type="GO" id="GO:0003991">
    <property type="term" value="F:acetylglutamate kinase activity"/>
    <property type="evidence" value="ECO:0007669"/>
    <property type="project" value="UniProtKB-UniRule"/>
</dbReference>
<organism evidence="14 19">
    <name type="scientific">Listeria monocytogenes</name>
    <dbReference type="NCBI Taxonomy" id="1639"/>
    <lineage>
        <taxon>Bacteria</taxon>
        <taxon>Bacillati</taxon>
        <taxon>Bacillota</taxon>
        <taxon>Bacilli</taxon>
        <taxon>Bacillales</taxon>
        <taxon>Listeriaceae</taxon>
        <taxon>Listeria</taxon>
    </lineage>
</organism>
<dbReference type="Proteomes" id="UP000332711">
    <property type="component" value="Unassembled WGS sequence"/>
</dbReference>
<evidence type="ECO:0000256" key="6">
    <source>
        <dbReference type="ARBA" id="ARBA00022741"/>
    </source>
</evidence>
<dbReference type="SUPFAM" id="SSF53633">
    <property type="entry name" value="Carbamate kinase-like"/>
    <property type="match status" value="1"/>
</dbReference>
<reference evidence="12 17" key="3">
    <citation type="submission" date="2019-03" db="EMBL/GenBank/DDBJ databases">
        <authorList>
            <person name="Ashton P.M."/>
            <person name="Dallman T."/>
            <person name="Nair S."/>
            <person name="De Pinna E."/>
            <person name="Peters T."/>
            <person name="Grant K."/>
        </authorList>
    </citation>
    <scope>NUCLEOTIDE SEQUENCE [LARGE SCALE GENOMIC DNA]</scope>
    <source>
        <strain evidence="12">RL15000440</strain>
    </source>
</reference>
<evidence type="ECO:0000313" key="15">
    <source>
        <dbReference type="EMBL" id="MCO39387.1"/>
    </source>
</evidence>
<dbReference type="Proteomes" id="UP000269407">
    <property type="component" value="Unassembled WGS sequence"/>
</dbReference>
<feature type="binding site" evidence="10">
    <location>
        <position position="156"/>
    </location>
    <ligand>
        <name>substrate</name>
    </ligand>
</feature>
<feature type="site" description="Transition state stabilizer" evidence="10">
    <location>
        <position position="8"/>
    </location>
</feature>
<dbReference type="GO" id="GO:0005737">
    <property type="term" value="C:cytoplasm"/>
    <property type="evidence" value="ECO:0007669"/>
    <property type="project" value="UniProtKB-SubCell"/>
</dbReference>